<evidence type="ECO:0000313" key="2">
    <source>
        <dbReference type="EMBL" id="MCD9643909.1"/>
    </source>
</evidence>
<keyword evidence="1" id="KW-1133">Transmembrane helix</keyword>
<feature type="transmembrane region" description="Helical" evidence="1">
    <location>
        <begin position="33"/>
        <end position="56"/>
    </location>
</feature>
<organism evidence="2 3">
    <name type="scientific">Datura stramonium</name>
    <name type="common">Jimsonweed</name>
    <name type="synonym">Common thornapple</name>
    <dbReference type="NCBI Taxonomy" id="4076"/>
    <lineage>
        <taxon>Eukaryota</taxon>
        <taxon>Viridiplantae</taxon>
        <taxon>Streptophyta</taxon>
        <taxon>Embryophyta</taxon>
        <taxon>Tracheophyta</taxon>
        <taxon>Spermatophyta</taxon>
        <taxon>Magnoliopsida</taxon>
        <taxon>eudicotyledons</taxon>
        <taxon>Gunneridae</taxon>
        <taxon>Pentapetalae</taxon>
        <taxon>asterids</taxon>
        <taxon>lamiids</taxon>
        <taxon>Solanales</taxon>
        <taxon>Solanaceae</taxon>
        <taxon>Solanoideae</taxon>
        <taxon>Datureae</taxon>
        <taxon>Datura</taxon>
    </lineage>
</organism>
<gene>
    <name evidence="2" type="ORF">HAX54_031793</name>
</gene>
<reference evidence="2 3" key="1">
    <citation type="journal article" date="2021" name="BMC Genomics">
        <title>Datura genome reveals duplications of psychoactive alkaloid biosynthetic genes and high mutation rate following tissue culture.</title>
        <authorList>
            <person name="Rajewski A."/>
            <person name="Carter-House D."/>
            <person name="Stajich J."/>
            <person name="Litt A."/>
        </authorList>
    </citation>
    <scope>NUCLEOTIDE SEQUENCE [LARGE SCALE GENOMIC DNA]</scope>
    <source>
        <strain evidence="2">AR-01</strain>
    </source>
</reference>
<dbReference type="Proteomes" id="UP000823775">
    <property type="component" value="Unassembled WGS sequence"/>
</dbReference>
<evidence type="ECO:0000313" key="3">
    <source>
        <dbReference type="Proteomes" id="UP000823775"/>
    </source>
</evidence>
<protein>
    <submittedName>
        <fullName evidence="2">Uncharacterized protein</fullName>
    </submittedName>
</protein>
<evidence type="ECO:0000256" key="1">
    <source>
        <dbReference type="SAM" id="Phobius"/>
    </source>
</evidence>
<feature type="transmembrane region" description="Helical" evidence="1">
    <location>
        <begin position="6"/>
        <end position="26"/>
    </location>
</feature>
<comment type="caution">
    <text evidence="2">The sequence shown here is derived from an EMBL/GenBank/DDBJ whole genome shotgun (WGS) entry which is preliminary data.</text>
</comment>
<dbReference type="EMBL" id="JACEIK010004028">
    <property type="protein sequence ID" value="MCD9643909.1"/>
    <property type="molecule type" value="Genomic_DNA"/>
</dbReference>
<accession>A0ABS8VAZ7</accession>
<proteinExistence type="predicted"/>
<sequence length="81" mass="8837">MVTLLSAASVVYFGMAFCFVWDRFLGTCVSSQLCLSCICLTVYSFLLIACLSYLHFAAKGGSDHTFLGSVRFAPVELLGYC</sequence>
<keyword evidence="1" id="KW-0812">Transmembrane</keyword>
<keyword evidence="1" id="KW-0472">Membrane</keyword>
<name>A0ABS8VAZ7_DATST</name>
<keyword evidence="3" id="KW-1185">Reference proteome</keyword>